<accession>A0AAN7WXZ0</accession>
<dbReference type="EMBL" id="JAUZQC010000021">
    <property type="protein sequence ID" value="KAK5851690.1"/>
    <property type="molecule type" value="Genomic_DNA"/>
</dbReference>
<dbReference type="AlphaFoldDB" id="A0AAN7WXZ0"/>
<reference evidence="2 3" key="1">
    <citation type="journal article" date="2023" name="Genes (Basel)">
        <title>Chromosome-Level Genome Assembly and Circadian Gene Repertoire of the Patagonia Blennie Eleginops maclovinus-The Closest Ancestral Proxy of Antarctic Cryonotothenioids.</title>
        <authorList>
            <person name="Cheng C.C."/>
            <person name="Rivera-Colon A.G."/>
            <person name="Minhas B.F."/>
            <person name="Wilson L."/>
            <person name="Rayamajhi N."/>
            <person name="Vargas-Chacoff L."/>
            <person name="Catchen J.M."/>
        </authorList>
    </citation>
    <scope>NUCLEOTIDE SEQUENCE [LARGE SCALE GENOMIC DNA]</scope>
    <source>
        <strain evidence="2">JMC-PN-2008</strain>
    </source>
</reference>
<evidence type="ECO:0000256" key="1">
    <source>
        <dbReference type="SAM" id="SignalP"/>
    </source>
</evidence>
<proteinExistence type="predicted"/>
<name>A0AAN7WXZ0_ELEMC</name>
<comment type="caution">
    <text evidence="2">The sequence shown here is derived from an EMBL/GenBank/DDBJ whole genome shotgun (WGS) entry which is preliminary data.</text>
</comment>
<organism evidence="2 3">
    <name type="scientific">Eleginops maclovinus</name>
    <name type="common">Patagonian blennie</name>
    <name type="synonym">Eleginus maclovinus</name>
    <dbReference type="NCBI Taxonomy" id="56733"/>
    <lineage>
        <taxon>Eukaryota</taxon>
        <taxon>Metazoa</taxon>
        <taxon>Chordata</taxon>
        <taxon>Craniata</taxon>
        <taxon>Vertebrata</taxon>
        <taxon>Euteleostomi</taxon>
        <taxon>Actinopterygii</taxon>
        <taxon>Neopterygii</taxon>
        <taxon>Teleostei</taxon>
        <taxon>Neoteleostei</taxon>
        <taxon>Acanthomorphata</taxon>
        <taxon>Eupercaria</taxon>
        <taxon>Perciformes</taxon>
        <taxon>Notothenioidei</taxon>
        <taxon>Eleginopidae</taxon>
        <taxon>Eleginops</taxon>
    </lineage>
</organism>
<sequence>MGIRVGISAMFAMIPSLIWGEKFCALDEREEKKKRKRTAAVLEKVAAFVGVLDSRSVNGGCCVLFRLWMNRRFVCQMTSRQWLQDGREERGVLAAALI</sequence>
<protein>
    <recommendedName>
        <fullName evidence="4">Secreted protein</fullName>
    </recommendedName>
</protein>
<evidence type="ECO:0000313" key="3">
    <source>
        <dbReference type="Proteomes" id="UP001346869"/>
    </source>
</evidence>
<feature type="signal peptide" evidence="1">
    <location>
        <begin position="1"/>
        <end position="20"/>
    </location>
</feature>
<dbReference type="Proteomes" id="UP001346869">
    <property type="component" value="Unassembled WGS sequence"/>
</dbReference>
<keyword evidence="1" id="KW-0732">Signal</keyword>
<gene>
    <name evidence="2" type="ORF">PBY51_023226</name>
</gene>
<feature type="chain" id="PRO_5043012693" description="Secreted protein" evidence="1">
    <location>
        <begin position="21"/>
        <end position="98"/>
    </location>
</feature>
<evidence type="ECO:0000313" key="2">
    <source>
        <dbReference type="EMBL" id="KAK5851690.1"/>
    </source>
</evidence>
<reference evidence="2 3" key="2">
    <citation type="journal article" date="2023" name="Mol. Biol. Evol.">
        <title>Genomics of Secondarily Temperate Adaptation in the Only Non-Antarctic Icefish.</title>
        <authorList>
            <person name="Rivera-Colon A.G."/>
            <person name="Rayamajhi N."/>
            <person name="Minhas B.F."/>
            <person name="Madrigal G."/>
            <person name="Bilyk K.T."/>
            <person name="Yoon V."/>
            <person name="Hune M."/>
            <person name="Gregory S."/>
            <person name="Cheng C.H.C."/>
            <person name="Catchen J.M."/>
        </authorList>
    </citation>
    <scope>NUCLEOTIDE SEQUENCE [LARGE SCALE GENOMIC DNA]</scope>
    <source>
        <strain evidence="2">JMC-PN-2008</strain>
    </source>
</reference>
<evidence type="ECO:0008006" key="4">
    <source>
        <dbReference type="Google" id="ProtNLM"/>
    </source>
</evidence>
<keyword evidence="3" id="KW-1185">Reference proteome</keyword>